<evidence type="ECO:0000259" key="3">
    <source>
        <dbReference type="Pfam" id="PF05368"/>
    </source>
</evidence>
<dbReference type="EMBL" id="JBFTWV010000037">
    <property type="protein sequence ID" value="KAL2795179.1"/>
    <property type="molecule type" value="Genomic_DNA"/>
</dbReference>
<organism evidence="4 5">
    <name type="scientific">Aspergillus keveii</name>
    <dbReference type="NCBI Taxonomy" id="714993"/>
    <lineage>
        <taxon>Eukaryota</taxon>
        <taxon>Fungi</taxon>
        <taxon>Dikarya</taxon>
        <taxon>Ascomycota</taxon>
        <taxon>Pezizomycotina</taxon>
        <taxon>Eurotiomycetes</taxon>
        <taxon>Eurotiomycetidae</taxon>
        <taxon>Eurotiales</taxon>
        <taxon>Aspergillaceae</taxon>
        <taxon>Aspergillus</taxon>
        <taxon>Aspergillus subgen. Nidulantes</taxon>
    </lineage>
</organism>
<evidence type="ECO:0000256" key="2">
    <source>
        <dbReference type="ARBA" id="ARBA00023002"/>
    </source>
</evidence>
<accession>A0ABR4G918</accession>
<name>A0ABR4G918_9EURO</name>
<sequence>MASPPKNIALVGASGNIGQIILAALLDTSEFNVTVVTRTSSTATFPSGAIVRKSDFSNADLQAALKGQDAVISAVGATGFGKQKNLIDAAIAAGVSRFIPSEFSSDALNDVVLKLLPLFGQKREVIEYLRSKESDSFTWTAIATSGLFDWGLANGFLGYDIASRTATIWDASDRKFTMTNQKQLGDAVISVLKRPEATANQYLYVSSVETSQREVLAAFERATASSWTLVNTTTKAEVDEATKKLGQGDFSGALTLVRATAFSNLPGLGANYAKDRTLANDLLALRKETVQETIDRIVKAASSH</sequence>
<protein>
    <recommendedName>
        <fullName evidence="3">NmrA-like domain-containing protein</fullName>
    </recommendedName>
</protein>
<dbReference type="CDD" id="cd05259">
    <property type="entry name" value="PCBER_SDR_a"/>
    <property type="match status" value="1"/>
</dbReference>
<dbReference type="Pfam" id="PF05368">
    <property type="entry name" value="NmrA"/>
    <property type="match status" value="1"/>
</dbReference>
<keyword evidence="5" id="KW-1185">Reference proteome</keyword>
<dbReference type="InterPro" id="IPR045312">
    <property type="entry name" value="PCBER-like"/>
</dbReference>
<dbReference type="Gene3D" id="3.90.25.10">
    <property type="entry name" value="UDP-galactose 4-epimerase, domain 1"/>
    <property type="match status" value="1"/>
</dbReference>
<evidence type="ECO:0000313" key="4">
    <source>
        <dbReference type="EMBL" id="KAL2795179.1"/>
    </source>
</evidence>
<dbReference type="PANTHER" id="PTHR47706">
    <property type="entry name" value="NMRA-LIKE FAMILY PROTEIN"/>
    <property type="match status" value="1"/>
</dbReference>
<dbReference type="Gene3D" id="3.40.50.720">
    <property type="entry name" value="NAD(P)-binding Rossmann-like Domain"/>
    <property type="match status" value="1"/>
</dbReference>
<keyword evidence="2" id="KW-0560">Oxidoreductase</keyword>
<dbReference type="InterPro" id="IPR036291">
    <property type="entry name" value="NAD(P)-bd_dom_sf"/>
</dbReference>
<evidence type="ECO:0000313" key="5">
    <source>
        <dbReference type="Proteomes" id="UP001610563"/>
    </source>
</evidence>
<keyword evidence="1" id="KW-0521">NADP</keyword>
<evidence type="ECO:0000256" key="1">
    <source>
        <dbReference type="ARBA" id="ARBA00022857"/>
    </source>
</evidence>
<dbReference type="InterPro" id="IPR008030">
    <property type="entry name" value="NmrA-like"/>
</dbReference>
<reference evidence="4 5" key="1">
    <citation type="submission" date="2024-07" db="EMBL/GenBank/DDBJ databases">
        <title>Section-level genome sequencing and comparative genomics of Aspergillus sections Usti and Cavernicolus.</title>
        <authorList>
            <consortium name="Lawrence Berkeley National Laboratory"/>
            <person name="Nybo J.L."/>
            <person name="Vesth T.C."/>
            <person name="Theobald S."/>
            <person name="Frisvad J.C."/>
            <person name="Larsen T.O."/>
            <person name="Kjaerboelling I."/>
            <person name="Rothschild-Mancinelli K."/>
            <person name="Lyhne E.K."/>
            <person name="Kogle M.E."/>
            <person name="Barry K."/>
            <person name="Clum A."/>
            <person name="Na H."/>
            <person name="Ledsgaard L."/>
            <person name="Lin J."/>
            <person name="Lipzen A."/>
            <person name="Kuo A."/>
            <person name="Riley R."/>
            <person name="Mondo S."/>
            <person name="Labutti K."/>
            <person name="Haridas S."/>
            <person name="Pangalinan J."/>
            <person name="Salamov A.A."/>
            <person name="Simmons B.A."/>
            <person name="Magnuson J.K."/>
            <person name="Chen J."/>
            <person name="Drula E."/>
            <person name="Henrissat B."/>
            <person name="Wiebenga A."/>
            <person name="Lubbers R.J."/>
            <person name="Gomes A.C."/>
            <person name="Makela M.R."/>
            <person name="Stajich J."/>
            <person name="Grigoriev I.V."/>
            <person name="Mortensen U.H."/>
            <person name="De Vries R.P."/>
            <person name="Baker S.E."/>
            <person name="Andersen M.R."/>
        </authorList>
    </citation>
    <scope>NUCLEOTIDE SEQUENCE [LARGE SCALE GENOMIC DNA]</scope>
    <source>
        <strain evidence="4 5">CBS 209.92</strain>
    </source>
</reference>
<proteinExistence type="predicted"/>
<dbReference type="Proteomes" id="UP001610563">
    <property type="component" value="Unassembled WGS sequence"/>
</dbReference>
<dbReference type="InterPro" id="IPR051609">
    <property type="entry name" value="NmrA/Isoflavone_reductase-like"/>
</dbReference>
<gene>
    <name evidence="4" type="ORF">BJX66DRAFT_337180</name>
</gene>
<comment type="caution">
    <text evidence="4">The sequence shown here is derived from an EMBL/GenBank/DDBJ whole genome shotgun (WGS) entry which is preliminary data.</text>
</comment>
<dbReference type="PANTHER" id="PTHR47706:SF9">
    <property type="entry name" value="NMRA-LIKE DOMAIN-CONTAINING PROTEIN-RELATED"/>
    <property type="match status" value="1"/>
</dbReference>
<dbReference type="SUPFAM" id="SSF51735">
    <property type="entry name" value="NAD(P)-binding Rossmann-fold domains"/>
    <property type="match status" value="1"/>
</dbReference>
<feature type="domain" description="NmrA-like" evidence="3">
    <location>
        <begin position="6"/>
        <end position="225"/>
    </location>
</feature>